<reference evidence="7 8" key="1">
    <citation type="submission" date="2018-06" db="EMBL/GenBank/DDBJ databases">
        <title>Comparative genomics reveals the genomic features of Rhizophagus irregularis, R. cerebriforme, R. diaphanum and Gigaspora rosea, and their symbiotic lifestyle signature.</title>
        <authorList>
            <person name="Morin E."/>
            <person name="San Clemente H."/>
            <person name="Chen E.C.H."/>
            <person name="De La Providencia I."/>
            <person name="Hainaut M."/>
            <person name="Kuo A."/>
            <person name="Kohler A."/>
            <person name="Murat C."/>
            <person name="Tang N."/>
            <person name="Roy S."/>
            <person name="Loubradou J."/>
            <person name="Henrissat B."/>
            <person name="Grigoriev I.V."/>
            <person name="Corradi N."/>
            <person name="Roux C."/>
            <person name="Martin F.M."/>
        </authorList>
    </citation>
    <scope>NUCLEOTIDE SEQUENCE [LARGE SCALE GENOMIC DNA]</scope>
    <source>
        <strain evidence="7 8">DAOM 194757</strain>
    </source>
</reference>
<feature type="transmembrane region" description="Helical" evidence="5">
    <location>
        <begin position="448"/>
        <end position="466"/>
    </location>
</feature>
<dbReference type="EMBL" id="QKWP01000114">
    <property type="protein sequence ID" value="RIB26983.1"/>
    <property type="molecule type" value="Genomic_DNA"/>
</dbReference>
<feature type="domain" description="PNPLA" evidence="6">
    <location>
        <begin position="902"/>
        <end position="1098"/>
    </location>
</feature>
<keyword evidence="3" id="KW-0802">TPR repeat</keyword>
<organism evidence="7 8">
    <name type="scientific">Gigaspora rosea</name>
    <dbReference type="NCBI Taxonomy" id="44941"/>
    <lineage>
        <taxon>Eukaryota</taxon>
        <taxon>Fungi</taxon>
        <taxon>Fungi incertae sedis</taxon>
        <taxon>Mucoromycota</taxon>
        <taxon>Glomeromycotina</taxon>
        <taxon>Glomeromycetes</taxon>
        <taxon>Diversisporales</taxon>
        <taxon>Gigasporaceae</taxon>
        <taxon>Gigaspora</taxon>
    </lineage>
</organism>
<dbReference type="Gene3D" id="3.40.1090.10">
    <property type="entry name" value="Cytosolic phospholipase A2 catalytic domain"/>
    <property type="match status" value="1"/>
</dbReference>
<dbReference type="STRING" id="44941.A0A397W3X5"/>
<keyword evidence="5" id="KW-0812">Transmembrane</keyword>
<feature type="short sequence motif" description="GXGXXG" evidence="4">
    <location>
        <begin position="906"/>
        <end position="911"/>
    </location>
</feature>
<gene>
    <name evidence="7" type="ORF">C2G38_2138039</name>
</gene>
<feature type="active site" description="Proton acceptor" evidence="4">
    <location>
        <position position="1085"/>
    </location>
</feature>
<keyword evidence="4" id="KW-0442">Lipid degradation</keyword>
<feature type="transmembrane region" description="Helical" evidence="5">
    <location>
        <begin position="413"/>
        <end position="442"/>
    </location>
</feature>
<accession>A0A397W3X5</accession>
<evidence type="ECO:0000256" key="1">
    <source>
        <dbReference type="ARBA" id="ARBA00010240"/>
    </source>
</evidence>
<feature type="repeat" description="TPR" evidence="3">
    <location>
        <begin position="818"/>
        <end position="851"/>
    </location>
</feature>
<dbReference type="Pfam" id="PF01734">
    <property type="entry name" value="Patatin"/>
    <property type="match status" value="1"/>
</dbReference>
<dbReference type="Gene3D" id="1.25.40.10">
    <property type="entry name" value="Tetratricopeptide repeat domain"/>
    <property type="match status" value="1"/>
</dbReference>
<comment type="similarity">
    <text evidence="1">Belongs to the patatin family.</text>
</comment>
<feature type="active site" description="Nucleophile" evidence="4">
    <location>
        <position position="940"/>
    </location>
</feature>
<evidence type="ECO:0000313" key="7">
    <source>
        <dbReference type="EMBL" id="RIB26983.1"/>
    </source>
</evidence>
<dbReference type="GO" id="GO:0004620">
    <property type="term" value="F:phospholipase activity"/>
    <property type="evidence" value="ECO:0007669"/>
    <property type="project" value="TreeGrafter"/>
</dbReference>
<keyword evidence="5" id="KW-1133">Transmembrane helix</keyword>
<dbReference type="Pfam" id="PF12895">
    <property type="entry name" value="ANAPC3"/>
    <property type="match status" value="1"/>
</dbReference>
<keyword evidence="2 4" id="KW-0443">Lipid metabolism</keyword>
<dbReference type="InterPro" id="IPR011990">
    <property type="entry name" value="TPR-like_helical_dom_sf"/>
</dbReference>
<dbReference type="PANTHER" id="PTHR32176:SF92">
    <property type="entry name" value="XYLOSE ISOMERASE"/>
    <property type="match status" value="1"/>
</dbReference>
<protein>
    <recommendedName>
        <fullName evidence="6">PNPLA domain-containing protein</fullName>
    </recommendedName>
</protein>
<dbReference type="PANTHER" id="PTHR32176">
    <property type="entry name" value="XYLOSE ISOMERASE"/>
    <property type="match status" value="1"/>
</dbReference>
<dbReference type="PROSITE" id="PS50005">
    <property type="entry name" value="TPR"/>
    <property type="match status" value="1"/>
</dbReference>
<dbReference type="GO" id="GO:0046486">
    <property type="term" value="P:glycerolipid metabolic process"/>
    <property type="evidence" value="ECO:0007669"/>
    <property type="project" value="UniProtKB-ARBA"/>
</dbReference>
<proteinExistence type="inferred from homology"/>
<dbReference type="OrthoDB" id="1658288at2759"/>
<dbReference type="PROSITE" id="PS51635">
    <property type="entry name" value="PNPLA"/>
    <property type="match status" value="1"/>
</dbReference>
<keyword evidence="8" id="KW-1185">Reference proteome</keyword>
<sequence>MCSQIDACFSNIEALIRSQLEDNTQNHFEVDQKFTEATKLISEIEDDNQHRLYNYKYHTTYCSYLRAIGDTKNANKQERLARRFETYTNTRTEGTQIALNANVASNNINQDDTRTEGTQSVFANGVASNDINLKEILEELNKIRPILKDEVVKVNVVDKLISEIQRIFEKLSEITKTFEEAPLYALAAMLLQIRDPTITQQELNETKKIFDKVNGGSKEKEKNDEGMSTDLNTDIKLEKDFNDAMAYSNITEQELNETKKIFDKVNGGSKEKEKKEEGMSTDLNTDIKLEKDFDKAMAYSNIMQQELNETKKIFDKVNGGSKEKENNEEGMSTYLNTVIKLEKDFNNAMTSLCSNNQGISLFDRENIRNSIKNLINPTNNSFIKAERSLVRYQISDKQIVRTKRHANSYRIKAGAFMAVGGIVGGAALVDNFGLILLPVIILTGPVELATGAACLLAGLGFGYYLINKGKELFKEPKIREKLNEIINKALCAYYVDKYQEFINALSEKYDENRKPLLDCHNNIGIIGIDEMVNTLQTHGFRSDGIAYLLVVLGEVLGSGKIKINGITRTVLKVNAKQSFQLALSDKLVKEARKLDKCTSDLRKTCHGNYERYFKSTYGKLKDYIFSKEHTRLALEYLDDSQEMPFFSRLEEMRNIARINIAILNIIEYDEEAYEMAKKTIEDVRQSVEENYQFVSKVEIRLEVLEDFLWIIGKNDLFDNTSSTTKSTSELDNKYINNLKNEYYKAVYFERLAENEAKTNKLNSLRHWQSAQKNYNIAHEIDPDNPIYSLGYARCLLKLSKYTQVIELSDTYSGLNSISEYWYLRSVAYFKQKKYKDAMTCNTEALNLVPGNIPAGKCRELIIKFNVDNTIEHHIDRYKKELTYEIDYLKNSHSDESPSYKILSIDGGGIRGVLPTLWLSEIEYRTHRPISHLFNMIAGTSTGGIIAAGLSAPQFKPINETTDEYEYSNLVPIFSASELLNIYKNESNKLFSKSTTWFNIFSNVRDESRSTMFKKYFGKTRLSHSLTELVIPAANENDSHLFTRYDACKNSKNNEVNNTFVDILMATTAAPTFFPPHKIGNKTFIDGGVYLNNPASTAYDKAISYNVPKEKISVLSLGTGYYLPDPSNPDQYSNLLFWTQNKSKLMISTQEYKPDHKMYKELKNRYQRWQVFFEKPIRFDDYESIACRNLKGTLFPCVGLRSQGGSIEVNFGSRKFKFEGATFGDELLKTKWIKALHICINTTKGVSNYIFLILLMRHKLNE</sequence>
<dbReference type="InterPro" id="IPR002641">
    <property type="entry name" value="PNPLA_dom"/>
</dbReference>
<dbReference type="GO" id="GO:0047372">
    <property type="term" value="F:monoacylglycerol lipase activity"/>
    <property type="evidence" value="ECO:0007669"/>
    <property type="project" value="TreeGrafter"/>
</dbReference>
<evidence type="ECO:0000256" key="2">
    <source>
        <dbReference type="ARBA" id="ARBA00023098"/>
    </source>
</evidence>
<dbReference type="CDD" id="cd07199">
    <property type="entry name" value="Pat17_PNPLA8_PNPLA9_like"/>
    <property type="match status" value="1"/>
</dbReference>
<dbReference type="Proteomes" id="UP000266673">
    <property type="component" value="Unassembled WGS sequence"/>
</dbReference>
<keyword evidence="4" id="KW-0378">Hydrolase</keyword>
<feature type="short sequence motif" description="GXSXG" evidence="4">
    <location>
        <begin position="938"/>
        <end position="942"/>
    </location>
</feature>
<dbReference type="SUPFAM" id="SSF52151">
    <property type="entry name" value="FabD/lysophospholipase-like"/>
    <property type="match status" value="1"/>
</dbReference>
<evidence type="ECO:0000259" key="6">
    <source>
        <dbReference type="PROSITE" id="PS51635"/>
    </source>
</evidence>
<comment type="caution">
    <text evidence="7">The sequence shown here is derived from an EMBL/GenBank/DDBJ whole genome shotgun (WGS) entry which is preliminary data.</text>
</comment>
<evidence type="ECO:0000256" key="5">
    <source>
        <dbReference type="SAM" id="Phobius"/>
    </source>
</evidence>
<dbReference type="InterPro" id="IPR019734">
    <property type="entry name" value="TPR_rpt"/>
</dbReference>
<keyword evidence="5" id="KW-0472">Membrane</keyword>
<evidence type="ECO:0000313" key="8">
    <source>
        <dbReference type="Proteomes" id="UP000266673"/>
    </source>
</evidence>
<evidence type="ECO:0000256" key="3">
    <source>
        <dbReference type="PROSITE-ProRule" id="PRU00339"/>
    </source>
</evidence>
<feature type="short sequence motif" description="DGA/G" evidence="4">
    <location>
        <begin position="1085"/>
        <end position="1087"/>
    </location>
</feature>
<name>A0A397W3X5_9GLOM</name>
<dbReference type="SUPFAM" id="SSF48452">
    <property type="entry name" value="TPR-like"/>
    <property type="match status" value="1"/>
</dbReference>
<dbReference type="GO" id="GO:0016042">
    <property type="term" value="P:lipid catabolic process"/>
    <property type="evidence" value="ECO:0007669"/>
    <property type="project" value="UniProtKB-UniRule"/>
</dbReference>
<dbReference type="AlphaFoldDB" id="A0A397W3X5"/>
<dbReference type="InterPro" id="IPR016035">
    <property type="entry name" value="Acyl_Trfase/lysoPLipase"/>
</dbReference>
<evidence type="ECO:0000256" key="4">
    <source>
        <dbReference type="PROSITE-ProRule" id="PRU01161"/>
    </source>
</evidence>